<dbReference type="Proteomes" id="UP000031670">
    <property type="component" value="Unassembled WGS sequence"/>
</dbReference>
<name>A0A0B8P930_9VIBR</name>
<protein>
    <submittedName>
        <fullName evidence="1">Uncharacterized protein</fullName>
    </submittedName>
</protein>
<comment type="caution">
    <text evidence="1">The sequence shown here is derived from an EMBL/GenBank/DDBJ whole genome shotgun (WGS) entry which is preliminary data.</text>
</comment>
<sequence>MQWLEVYRNIVNQELIHVWLEMNICLGVQCVAQNGSN</sequence>
<gene>
    <name evidence="1" type="ORF">JCM19232_4523</name>
</gene>
<evidence type="ECO:0000313" key="1">
    <source>
        <dbReference type="EMBL" id="GAM62846.1"/>
    </source>
</evidence>
<organism evidence="1 2">
    <name type="scientific">Vibrio ishigakensis</name>
    <dbReference type="NCBI Taxonomy" id="1481914"/>
    <lineage>
        <taxon>Bacteria</taxon>
        <taxon>Pseudomonadati</taxon>
        <taxon>Pseudomonadota</taxon>
        <taxon>Gammaproteobacteria</taxon>
        <taxon>Vibrionales</taxon>
        <taxon>Vibrionaceae</taxon>
        <taxon>Vibrio</taxon>
    </lineage>
</organism>
<dbReference type="AlphaFoldDB" id="A0A0B8P930"/>
<reference evidence="1 2" key="2">
    <citation type="submission" date="2015-01" db="EMBL/GenBank/DDBJ databases">
        <authorList>
            <consortium name="NBRP consortium"/>
            <person name="Sawabe T."/>
            <person name="Meirelles P."/>
            <person name="Feng G."/>
            <person name="Sayaka M."/>
            <person name="Hattori M."/>
            <person name="Ohkuma M."/>
        </authorList>
    </citation>
    <scope>NUCLEOTIDE SEQUENCE [LARGE SCALE GENOMIC DNA]</scope>
    <source>
        <strain evidence="1 2">JCM19232</strain>
    </source>
</reference>
<proteinExistence type="predicted"/>
<evidence type="ECO:0000313" key="2">
    <source>
        <dbReference type="Proteomes" id="UP000031670"/>
    </source>
</evidence>
<accession>A0A0B8P930</accession>
<reference evidence="1 2" key="1">
    <citation type="submission" date="2015-01" db="EMBL/GenBank/DDBJ databases">
        <title>Vibrio sp. C5 JCM 19232 whole genome shotgun sequence.</title>
        <authorList>
            <person name="Sawabe T."/>
            <person name="Meirelles P."/>
            <person name="Feng G."/>
            <person name="Sayaka M."/>
            <person name="Hattori M."/>
            <person name="Ohkuma M."/>
        </authorList>
    </citation>
    <scope>NUCLEOTIDE SEQUENCE [LARGE SCALE GENOMIC DNA]</scope>
    <source>
        <strain evidence="1 2">JCM19232</strain>
    </source>
</reference>
<dbReference type="EMBL" id="BBSA01000007">
    <property type="protein sequence ID" value="GAM62846.1"/>
    <property type="molecule type" value="Genomic_DNA"/>
</dbReference>